<dbReference type="AlphaFoldDB" id="A0A1C7IG67"/>
<organism evidence="3 4">
    <name type="scientific">Blautia pseudococcoides</name>
    <dbReference type="NCBI Taxonomy" id="1796616"/>
    <lineage>
        <taxon>Bacteria</taxon>
        <taxon>Bacillati</taxon>
        <taxon>Bacillota</taxon>
        <taxon>Clostridia</taxon>
        <taxon>Lachnospirales</taxon>
        <taxon>Lachnospiraceae</taxon>
        <taxon>Blautia</taxon>
    </lineage>
</organism>
<keyword evidence="4" id="KW-1185">Reference proteome</keyword>
<dbReference type="GO" id="GO:0030288">
    <property type="term" value="C:outer membrane-bounded periplasmic space"/>
    <property type="evidence" value="ECO:0007669"/>
    <property type="project" value="TreeGrafter"/>
</dbReference>
<dbReference type="STRING" id="1796616.A4V09_13385"/>
<dbReference type="InterPro" id="IPR002508">
    <property type="entry name" value="MurNAc-LAA_cat"/>
</dbReference>
<reference evidence="3" key="1">
    <citation type="submission" date="2017-04" db="EMBL/GenBank/DDBJ databases">
        <title>Complete Genome Sequences of Twelve Strains of a Stable Defined Moderately Diverse Mouse Microbiota 2 (sDMDMm2).</title>
        <authorList>
            <person name="Uchimura Y."/>
            <person name="Wyss M."/>
            <person name="Brugiroux S."/>
            <person name="Limenitakis J.P."/>
            <person name="Stecher B."/>
            <person name="McCoy K.D."/>
            <person name="Macpherson A.J."/>
        </authorList>
    </citation>
    <scope>NUCLEOTIDE SEQUENCE</scope>
    <source>
        <strain evidence="3">YL58</strain>
    </source>
</reference>
<accession>A0A1C7IG67</accession>
<gene>
    <name evidence="3" type="ORF">A4V09_13385</name>
</gene>
<dbReference type="PANTHER" id="PTHR30404">
    <property type="entry name" value="N-ACETYLMURAMOYL-L-ALANINE AMIDASE"/>
    <property type="match status" value="1"/>
</dbReference>
<dbReference type="EMBL" id="CP015405">
    <property type="protein sequence ID" value="ANU78667.1"/>
    <property type="molecule type" value="Genomic_DNA"/>
</dbReference>
<evidence type="ECO:0000256" key="1">
    <source>
        <dbReference type="ARBA" id="ARBA00022801"/>
    </source>
</evidence>
<dbReference type="InterPro" id="IPR050695">
    <property type="entry name" value="N-acetylmuramoyl_amidase_3"/>
</dbReference>
<dbReference type="GO" id="GO:0009253">
    <property type="term" value="P:peptidoglycan catabolic process"/>
    <property type="evidence" value="ECO:0007669"/>
    <property type="project" value="InterPro"/>
</dbReference>
<dbReference type="OrthoDB" id="9806267at2"/>
<name>A0A1C7IG67_9FIRM</name>
<dbReference type="SMART" id="SM00646">
    <property type="entry name" value="Ami_3"/>
    <property type="match status" value="1"/>
</dbReference>
<dbReference type="Gene3D" id="3.40.630.40">
    <property type="entry name" value="Zn-dependent exopeptidases"/>
    <property type="match status" value="1"/>
</dbReference>
<evidence type="ECO:0000259" key="2">
    <source>
        <dbReference type="SMART" id="SM00646"/>
    </source>
</evidence>
<keyword evidence="1" id="KW-0378">Hydrolase</keyword>
<dbReference type="RefSeq" id="WP_065544776.1">
    <property type="nucleotide sequence ID" value="NZ_CP015405.2"/>
</dbReference>
<dbReference type="PANTHER" id="PTHR30404:SF0">
    <property type="entry name" value="N-ACETYLMURAMOYL-L-ALANINE AMIDASE AMIC"/>
    <property type="match status" value="1"/>
</dbReference>
<dbReference type="SUPFAM" id="SSF53187">
    <property type="entry name" value="Zn-dependent exopeptidases"/>
    <property type="match status" value="1"/>
</dbReference>
<dbReference type="KEGG" id="byl:A4V09_13385"/>
<evidence type="ECO:0000313" key="3">
    <source>
        <dbReference type="EMBL" id="ANU78667.1"/>
    </source>
</evidence>
<dbReference type="Proteomes" id="UP000092574">
    <property type="component" value="Chromosome"/>
</dbReference>
<sequence length="231" mass="25548">MKKRRVVELGMAVLLLASAFLLSREGARLVSKEAEGKKGVIVVDAGHGGMDPGVVGIKKLEEKGINLKISKKLQKLLEKEGYQVIMTRSEDSGLYDADSRNKKVQDMQKRCELIKEKQPLLTVSIHQNSYPDEAVCGPQVFYFTHSAEGGKLAKCIQDAMNTQLEVSRPRVEKANSTYYLLKRSEGILNIVECGFLSNTREAGLLETEEYQDKVAEAVRDGILTYLGDGPA</sequence>
<evidence type="ECO:0000313" key="4">
    <source>
        <dbReference type="Proteomes" id="UP000092574"/>
    </source>
</evidence>
<protein>
    <submittedName>
        <fullName evidence="3">N-acetylmuramoyl-L-alanine amidase</fullName>
    </submittedName>
</protein>
<feature type="domain" description="MurNAc-LAA" evidence="2">
    <location>
        <begin position="111"/>
        <end position="223"/>
    </location>
</feature>
<dbReference type="CDD" id="cd02696">
    <property type="entry name" value="MurNAc-LAA"/>
    <property type="match status" value="1"/>
</dbReference>
<proteinExistence type="predicted"/>
<dbReference type="GO" id="GO:0008745">
    <property type="term" value="F:N-acetylmuramoyl-L-alanine amidase activity"/>
    <property type="evidence" value="ECO:0007669"/>
    <property type="project" value="InterPro"/>
</dbReference>
<dbReference type="Pfam" id="PF01520">
    <property type="entry name" value="Amidase_3"/>
    <property type="match status" value="1"/>
</dbReference>